<proteinExistence type="inferred from homology"/>
<dbReference type="GO" id="GO:0042802">
    <property type="term" value="F:identical protein binding"/>
    <property type="evidence" value="ECO:0007669"/>
    <property type="project" value="TreeGrafter"/>
</dbReference>
<evidence type="ECO:0000256" key="1">
    <source>
        <dbReference type="ARBA" id="ARBA00022801"/>
    </source>
</evidence>
<dbReference type="GO" id="GO:0005737">
    <property type="term" value="C:cytoplasm"/>
    <property type="evidence" value="ECO:0007669"/>
    <property type="project" value="TreeGrafter"/>
</dbReference>
<dbReference type="EC" id="3.5.99.6" evidence="2"/>
<sequence length="261" mass="29204">MEVIIRSSREEAEKMTAAMLATAVETKPDCVLGLATGRTMEAVYAELARLHRDKGLDFSQVCTFNLDEYIGLAPDDPNSYRYYMQEKLFDHINIDPQRTYLPDGLSKDIKQEGPHYEAQIRYRGGIDLQLLGIGEDGHIGFNEPLSSFASRTRDVTLTPETIAQNSPMFQRPEDMPRRAFTMGVGTILEARRIVMLVTGAGKARVLAAAVEGPLAAIVPASALQFHQNAVVIVDAAAASELRMQEYYRWGFENDPRWEGYR</sequence>
<dbReference type="Pfam" id="PF01182">
    <property type="entry name" value="Glucosamine_iso"/>
    <property type="match status" value="1"/>
</dbReference>
<dbReference type="InterPro" id="IPR004547">
    <property type="entry name" value="Glucosamine6P_isomerase"/>
</dbReference>
<comment type="pathway">
    <text evidence="2">Amino-sugar metabolism; N-acetylneuraminate degradation; D-fructose 6-phosphate from N-acetylneuraminate: step 5/5.</text>
</comment>
<dbReference type="InterPro" id="IPR006148">
    <property type="entry name" value="Glc/Gal-6P_isomerase"/>
</dbReference>
<evidence type="ECO:0000256" key="2">
    <source>
        <dbReference type="HAMAP-Rule" id="MF_01241"/>
    </source>
</evidence>
<evidence type="ECO:0000259" key="3">
    <source>
        <dbReference type="Pfam" id="PF01182"/>
    </source>
</evidence>
<dbReference type="AlphaFoldDB" id="A0AAE3VDT2"/>
<comment type="caution">
    <text evidence="2">Lacks conserved residue(s) required for the propagation of feature annotation.</text>
</comment>
<feature type="domain" description="Glucosamine/galactosamine-6-phosphate isomerase" evidence="3">
    <location>
        <begin position="11"/>
        <end position="229"/>
    </location>
</feature>
<keyword evidence="5" id="KW-1185">Reference proteome</keyword>
<comment type="function">
    <text evidence="2">Catalyzes the reversible isomerization-deamination of glucosamine 6-phosphate (GlcN6P) to form fructose 6-phosphate (Fru6P) and ammonium ion.</text>
</comment>
<comment type="similarity">
    <text evidence="2">Belongs to the glucosamine/galactosamine-6-phosphate isomerase family. NagB subfamily.</text>
</comment>
<feature type="active site" description="Proton acceptor; for enolization step" evidence="2">
    <location>
        <position position="67"/>
    </location>
</feature>
<dbReference type="EMBL" id="JAUSVL010000001">
    <property type="protein sequence ID" value="MDQ0288458.1"/>
    <property type="molecule type" value="Genomic_DNA"/>
</dbReference>
<reference evidence="4" key="1">
    <citation type="submission" date="2023-07" db="EMBL/GenBank/DDBJ databases">
        <title>Genomic Encyclopedia of Type Strains, Phase IV (KMG-IV): sequencing the most valuable type-strain genomes for metagenomic binning, comparative biology and taxonomic classification.</title>
        <authorList>
            <person name="Goeker M."/>
        </authorList>
    </citation>
    <scope>NUCLEOTIDE SEQUENCE</scope>
    <source>
        <strain evidence="4">DSM 24202</strain>
    </source>
</reference>
<dbReference type="GO" id="GO:0004342">
    <property type="term" value="F:glucosamine-6-phosphate deaminase activity"/>
    <property type="evidence" value="ECO:0007669"/>
    <property type="project" value="UniProtKB-UniRule"/>
</dbReference>
<feature type="active site" description="For ring-opening step" evidence="2">
    <location>
        <position position="143"/>
    </location>
</feature>
<comment type="catalytic activity">
    <reaction evidence="2">
        <text>alpha-D-glucosamine 6-phosphate + H2O = beta-D-fructose 6-phosphate + NH4(+)</text>
        <dbReference type="Rhea" id="RHEA:12172"/>
        <dbReference type="ChEBI" id="CHEBI:15377"/>
        <dbReference type="ChEBI" id="CHEBI:28938"/>
        <dbReference type="ChEBI" id="CHEBI:57634"/>
        <dbReference type="ChEBI" id="CHEBI:75989"/>
        <dbReference type="EC" id="3.5.99.6"/>
    </reaction>
</comment>
<name>A0AAE3VDT2_9BACT</name>
<evidence type="ECO:0000313" key="5">
    <source>
        <dbReference type="Proteomes" id="UP001238163"/>
    </source>
</evidence>
<protein>
    <recommendedName>
        <fullName evidence="2">Glucosamine-6-phosphate deaminase</fullName>
        <ecNumber evidence="2">3.5.99.6</ecNumber>
    </recommendedName>
    <alternativeName>
        <fullName evidence="2">GlcN6P deaminase</fullName>
        <shortName evidence="2">GNPDA</shortName>
    </alternativeName>
    <alternativeName>
        <fullName evidence="2">Glucosamine-6-phosphate isomerase</fullName>
    </alternativeName>
</protein>
<gene>
    <name evidence="2" type="primary">nagB</name>
    <name evidence="4" type="ORF">J3R75_000565</name>
</gene>
<keyword evidence="1 2" id="KW-0378">Hydrolase</keyword>
<dbReference type="CDD" id="cd01399">
    <property type="entry name" value="GlcN6P_deaminase"/>
    <property type="match status" value="1"/>
</dbReference>
<dbReference type="PANTHER" id="PTHR11280:SF5">
    <property type="entry name" value="GLUCOSAMINE-6-PHOSPHATE ISOMERASE"/>
    <property type="match status" value="1"/>
</dbReference>
<feature type="active site" description="For ring-opening step" evidence="2">
    <location>
        <position position="136"/>
    </location>
</feature>
<dbReference type="HAMAP" id="MF_01241">
    <property type="entry name" value="GlcN6P_deamin"/>
    <property type="match status" value="1"/>
</dbReference>
<dbReference type="PROSITE" id="PS01161">
    <property type="entry name" value="GLC_GALNAC_ISOMERASE"/>
    <property type="match status" value="1"/>
</dbReference>
<dbReference type="GO" id="GO:0006043">
    <property type="term" value="P:glucosamine catabolic process"/>
    <property type="evidence" value="ECO:0007669"/>
    <property type="project" value="TreeGrafter"/>
</dbReference>
<dbReference type="GO" id="GO:0005975">
    <property type="term" value="P:carbohydrate metabolic process"/>
    <property type="evidence" value="ECO:0007669"/>
    <property type="project" value="InterPro"/>
</dbReference>
<dbReference type="SUPFAM" id="SSF100950">
    <property type="entry name" value="NagB/RpiA/CoA transferase-like"/>
    <property type="match status" value="1"/>
</dbReference>
<dbReference type="PANTHER" id="PTHR11280">
    <property type="entry name" value="GLUCOSAMINE-6-PHOSPHATE ISOMERASE"/>
    <property type="match status" value="1"/>
</dbReference>
<dbReference type="InterPro" id="IPR018321">
    <property type="entry name" value="Glucosamine6P_isomerase_CS"/>
</dbReference>
<accession>A0AAE3VDT2</accession>
<dbReference type="GO" id="GO:0006046">
    <property type="term" value="P:N-acetylglucosamine catabolic process"/>
    <property type="evidence" value="ECO:0007669"/>
    <property type="project" value="UniProtKB-UniRule"/>
</dbReference>
<dbReference type="Proteomes" id="UP001238163">
    <property type="component" value="Unassembled WGS sequence"/>
</dbReference>
<evidence type="ECO:0000313" key="4">
    <source>
        <dbReference type="EMBL" id="MDQ0288458.1"/>
    </source>
</evidence>
<keyword evidence="2" id="KW-0119">Carbohydrate metabolism</keyword>
<dbReference type="InterPro" id="IPR037171">
    <property type="entry name" value="NagB/RpiA_transferase-like"/>
</dbReference>
<comment type="caution">
    <text evidence="4">The sequence shown here is derived from an EMBL/GenBank/DDBJ whole genome shotgun (WGS) entry which is preliminary data.</text>
</comment>
<dbReference type="Gene3D" id="3.40.50.1360">
    <property type="match status" value="1"/>
</dbReference>
<organism evidence="4 5">
    <name type="scientific">Oligosphaera ethanolica</name>
    <dbReference type="NCBI Taxonomy" id="760260"/>
    <lineage>
        <taxon>Bacteria</taxon>
        <taxon>Pseudomonadati</taxon>
        <taxon>Lentisphaerota</taxon>
        <taxon>Oligosphaeria</taxon>
        <taxon>Oligosphaerales</taxon>
        <taxon>Oligosphaeraceae</taxon>
        <taxon>Oligosphaera</taxon>
    </lineage>
</organism>
<feature type="active site" description="Proton acceptor; for ring-opening step" evidence="2">
    <location>
        <position position="138"/>
    </location>
</feature>
<dbReference type="NCBIfam" id="TIGR00502">
    <property type="entry name" value="nagB"/>
    <property type="match status" value="1"/>
</dbReference>
<dbReference type="GO" id="GO:0019262">
    <property type="term" value="P:N-acetylneuraminate catabolic process"/>
    <property type="evidence" value="ECO:0007669"/>
    <property type="project" value="UniProtKB-UniRule"/>
</dbReference>
<dbReference type="RefSeq" id="WP_307259787.1">
    <property type="nucleotide sequence ID" value="NZ_JAUSVL010000001.1"/>
</dbReference>